<dbReference type="InterPro" id="IPR050624">
    <property type="entry name" value="HTH-type_Tx_Regulator"/>
</dbReference>
<dbReference type="InterPro" id="IPR001647">
    <property type="entry name" value="HTH_TetR"/>
</dbReference>
<evidence type="ECO:0000256" key="1">
    <source>
        <dbReference type="ARBA" id="ARBA00023125"/>
    </source>
</evidence>
<dbReference type="RefSeq" id="WP_137631027.1">
    <property type="nucleotide sequence ID" value="NZ_BJDO01000020.1"/>
</dbReference>
<dbReference type="EMBL" id="JBHSSA010000025">
    <property type="protein sequence ID" value="MFC6253350.1"/>
    <property type="molecule type" value="Genomic_DNA"/>
</dbReference>
<accession>A0ABW1T814</accession>
<dbReference type="PANTHER" id="PTHR43479">
    <property type="entry name" value="ACREF/ENVCD OPERON REPRESSOR-RELATED"/>
    <property type="match status" value="1"/>
</dbReference>
<dbReference type="InterPro" id="IPR009057">
    <property type="entry name" value="Homeodomain-like_sf"/>
</dbReference>
<evidence type="ECO:0000313" key="5">
    <source>
        <dbReference type="Proteomes" id="UP001596190"/>
    </source>
</evidence>
<organism evidence="4 5">
    <name type="scientific">Secundilactobacillus hailunensis</name>
    <dbReference type="NCBI Taxonomy" id="2559923"/>
    <lineage>
        <taxon>Bacteria</taxon>
        <taxon>Bacillati</taxon>
        <taxon>Bacillota</taxon>
        <taxon>Bacilli</taxon>
        <taxon>Lactobacillales</taxon>
        <taxon>Lactobacillaceae</taxon>
        <taxon>Secundilactobacillus</taxon>
    </lineage>
</organism>
<comment type="caution">
    <text evidence="4">The sequence shown here is derived from an EMBL/GenBank/DDBJ whole genome shotgun (WGS) entry which is preliminary data.</text>
</comment>
<reference evidence="5" key="1">
    <citation type="journal article" date="2019" name="Int. J. Syst. Evol. Microbiol.">
        <title>The Global Catalogue of Microorganisms (GCM) 10K type strain sequencing project: providing services to taxonomists for standard genome sequencing and annotation.</title>
        <authorList>
            <consortium name="The Broad Institute Genomics Platform"/>
            <consortium name="The Broad Institute Genome Sequencing Center for Infectious Disease"/>
            <person name="Wu L."/>
            <person name="Ma J."/>
        </authorList>
    </citation>
    <scope>NUCLEOTIDE SEQUENCE [LARGE SCALE GENOMIC DNA]</scope>
    <source>
        <strain evidence="5">CCM 8950</strain>
    </source>
</reference>
<dbReference type="InterPro" id="IPR039532">
    <property type="entry name" value="TetR_C_Firmicutes"/>
</dbReference>
<evidence type="ECO:0000313" key="4">
    <source>
        <dbReference type="EMBL" id="MFC6253350.1"/>
    </source>
</evidence>
<dbReference type="Gene3D" id="1.10.357.10">
    <property type="entry name" value="Tetracycline Repressor, domain 2"/>
    <property type="match status" value="1"/>
</dbReference>
<feature type="domain" description="HTH tetR-type" evidence="3">
    <location>
        <begin position="2"/>
        <end position="62"/>
    </location>
</feature>
<dbReference type="SUPFAM" id="SSF46689">
    <property type="entry name" value="Homeodomain-like"/>
    <property type="match status" value="1"/>
</dbReference>
<evidence type="ECO:0000256" key="2">
    <source>
        <dbReference type="PROSITE-ProRule" id="PRU00335"/>
    </source>
</evidence>
<gene>
    <name evidence="4" type="ORF">ACFP1H_01870</name>
</gene>
<name>A0ABW1T814_9LACO</name>
<proteinExistence type="predicted"/>
<dbReference type="PANTHER" id="PTHR43479:SF7">
    <property type="entry name" value="TETR-FAMILY TRANSCRIPTIONAL REGULATOR"/>
    <property type="match status" value="1"/>
</dbReference>
<dbReference type="PROSITE" id="PS50977">
    <property type="entry name" value="HTH_TETR_2"/>
    <property type="match status" value="1"/>
</dbReference>
<sequence length="183" mass="21122">MLQSSQKLLTALVTLLDDKPLTKITTLDLIRTAGISRSTFYRHFQDKLRFFDWVKSYLLDLFLKDDFSDDTPASYYTRFFQHFADYRPAFKSFILDGHWQNFEREILKSGINNYSHLLTNHLDESAPINTIAAYIVSAHIGVVIDWLTEDDGHSPAQMAVIITQFTNSVLANYDLTLDTLMTK</sequence>
<keyword evidence="1 2" id="KW-0238">DNA-binding</keyword>
<protein>
    <submittedName>
        <fullName evidence="4">TetR/AcrR family transcriptional regulator</fullName>
    </submittedName>
</protein>
<evidence type="ECO:0000259" key="3">
    <source>
        <dbReference type="PROSITE" id="PS50977"/>
    </source>
</evidence>
<dbReference type="Proteomes" id="UP001596190">
    <property type="component" value="Unassembled WGS sequence"/>
</dbReference>
<keyword evidence="5" id="KW-1185">Reference proteome</keyword>
<feature type="DNA-binding region" description="H-T-H motif" evidence="2">
    <location>
        <begin position="25"/>
        <end position="44"/>
    </location>
</feature>
<dbReference type="Pfam" id="PF00440">
    <property type="entry name" value="TetR_N"/>
    <property type="match status" value="1"/>
</dbReference>
<dbReference type="Pfam" id="PF14278">
    <property type="entry name" value="TetR_C_8"/>
    <property type="match status" value="1"/>
</dbReference>